<evidence type="ECO:0000256" key="4">
    <source>
        <dbReference type="ARBA" id="ARBA00022692"/>
    </source>
</evidence>
<dbReference type="Pfam" id="PF04750">
    <property type="entry name" value="Far-17a_AIG1"/>
    <property type="match status" value="1"/>
</dbReference>
<dbReference type="InterPro" id="IPR006838">
    <property type="entry name" value="ADTRP_AIG1"/>
</dbReference>
<evidence type="ECO:0000256" key="8">
    <source>
        <dbReference type="ARBA" id="ARBA00047427"/>
    </source>
</evidence>
<dbReference type="AlphaFoldDB" id="V9L6L6"/>
<comment type="catalytic activity">
    <reaction evidence="7">
        <text>12-hexadecanoyloxy-octadecanoate + H2O = 12-hydroxyoctadecanoate + hexadecanoate + H(+)</text>
        <dbReference type="Rhea" id="RHEA:52056"/>
        <dbReference type="ChEBI" id="CHEBI:7896"/>
        <dbReference type="ChEBI" id="CHEBI:15377"/>
        <dbReference type="ChEBI" id="CHEBI:15378"/>
        <dbReference type="ChEBI" id="CHEBI:83677"/>
        <dbReference type="ChEBI" id="CHEBI:84201"/>
    </reaction>
    <physiologicalReaction direction="left-to-right" evidence="7">
        <dbReference type="Rhea" id="RHEA:52057"/>
    </physiologicalReaction>
</comment>
<comment type="catalytic activity">
    <reaction evidence="16">
        <text>12-(9Z-hexadecenoyloxy)-octadecanoate + H2O = 12-hydroxyoctadecanoate + (9Z)-hexadecenoate + H(+)</text>
        <dbReference type="Rhea" id="RHEA:52072"/>
        <dbReference type="ChEBI" id="CHEBI:15377"/>
        <dbReference type="ChEBI" id="CHEBI:15378"/>
        <dbReference type="ChEBI" id="CHEBI:32372"/>
        <dbReference type="ChEBI" id="CHEBI:84201"/>
        <dbReference type="ChEBI" id="CHEBI:136312"/>
    </reaction>
    <physiologicalReaction direction="left-to-right" evidence="16">
        <dbReference type="Rhea" id="RHEA:52073"/>
    </physiologicalReaction>
</comment>
<name>V9L6L6_CALMI</name>
<comment type="catalytic activity">
    <reaction evidence="15">
        <text>13-(9Z-hexadecenoyloxy)-octadecanoate + H2O = 13-hydroxy-octadecanoate + (9Z)-hexadecenoate + H(+)</text>
        <dbReference type="Rhea" id="RHEA:52076"/>
        <dbReference type="ChEBI" id="CHEBI:15377"/>
        <dbReference type="ChEBI" id="CHEBI:15378"/>
        <dbReference type="ChEBI" id="CHEBI:32372"/>
        <dbReference type="ChEBI" id="CHEBI:136304"/>
        <dbReference type="ChEBI" id="CHEBI:136315"/>
    </reaction>
    <physiologicalReaction direction="left-to-right" evidence="15">
        <dbReference type="Rhea" id="RHEA:52077"/>
    </physiologicalReaction>
</comment>
<dbReference type="GO" id="GO:0016020">
    <property type="term" value="C:membrane"/>
    <property type="evidence" value="ECO:0007669"/>
    <property type="project" value="InterPro"/>
</dbReference>
<comment type="catalytic activity">
    <reaction evidence="10">
        <text>12-octadecanoyloxy-octadecanoate + H2O = 12-hydroxyoctadecanoate + octadecanoate + H(+)</text>
        <dbReference type="Rhea" id="RHEA:52080"/>
        <dbReference type="ChEBI" id="CHEBI:15377"/>
        <dbReference type="ChEBI" id="CHEBI:15378"/>
        <dbReference type="ChEBI" id="CHEBI:25629"/>
        <dbReference type="ChEBI" id="CHEBI:84201"/>
        <dbReference type="ChEBI" id="CHEBI:136330"/>
    </reaction>
    <physiologicalReaction direction="left-to-right" evidence="10">
        <dbReference type="Rhea" id="RHEA:52081"/>
    </physiologicalReaction>
</comment>
<dbReference type="PANTHER" id="PTHR10989">
    <property type="entry name" value="ANDROGEN-INDUCED PROTEIN 1-RELATED"/>
    <property type="match status" value="1"/>
</dbReference>
<evidence type="ECO:0000256" key="6">
    <source>
        <dbReference type="ARBA" id="ARBA00023136"/>
    </source>
</evidence>
<dbReference type="PANTHER" id="PTHR10989:SF17">
    <property type="entry name" value="ANDROGEN-DEPENDENT TFPI-REGULATING PROTEIN"/>
    <property type="match status" value="1"/>
</dbReference>
<evidence type="ECO:0000256" key="9">
    <source>
        <dbReference type="ARBA" id="ARBA00047863"/>
    </source>
</evidence>
<evidence type="ECO:0000256" key="13">
    <source>
        <dbReference type="ARBA" id="ARBA00049221"/>
    </source>
</evidence>
<evidence type="ECO:0000256" key="10">
    <source>
        <dbReference type="ARBA" id="ARBA00048680"/>
    </source>
</evidence>
<feature type="transmembrane region" description="Helical" evidence="17">
    <location>
        <begin position="60"/>
        <end position="85"/>
    </location>
</feature>
<comment type="catalytic activity">
    <reaction evidence="12">
        <text>9-(9Z-octadecenoyloxy)-octadecanoate + H2O = 9-hydroxy-octadecanoate + (9Z)-octadecenoate + H(+)</text>
        <dbReference type="Rhea" id="RHEA:52048"/>
        <dbReference type="ChEBI" id="CHEBI:15377"/>
        <dbReference type="ChEBI" id="CHEBI:15378"/>
        <dbReference type="ChEBI" id="CHEBI:30823"/>
        <dbReference type="ChEBI" id="CHEBI:136282"/>
        <dbReference type="ChEBI" id="CHEBI:136286"/>
    </reaction>
    <physiologicalReaction direction="left-to-right" evidence="12">
        <dbReference type="Rhea" id="RHEA:52049"/>
    </physiologicalReaction>
</comment>
<evidence type="ECO:0000256" key="5">
    <source>
        <dbReference type="ARBA" id="ARBA00022989"/>
    </source>
</evidence>
<comment type="catalytic activity">
    <reaction evidence="9">
        <text>9-hexadecanoyloxy-octadecanoate + H2O = 9-hydroxy-octadecanoate + hexadecanoate + H(+)</text>
        <dbReference type="Rhea" id="RHEA:52052"/>
        <dbReference type="ChEBI" id="CHEBI:7896"/>
        <dbReference type="ChEBI" id="CHEBI:15377"/>
        <dbReference type="ChEBI" id="CHEBI:15378"/>
        <dbReference type="ChEBI" id="CHEBI:83670"/>
        <dbReference type="ChEBI" id="CHEBI:136286"/>
    </reaction>
    <physiologicalReaction direction="left-to-right" evidence="9">
        <dbReference type="Rhea" id="RHEA:52053"/>
    </physiologicalReaction>
</comment>
<proteinExistence type="evidence at transcript level"/>
<sequence>MRGARHWAVTGRGSMSGPPRAARLALHLALLLWYLFILSRNLGLSERHPGAATYGGRWKYLTFLDLVLQAIFFGICVLMDLLALAAKRGRRLQSLAQHVNTLQDRIFTNLAFPVGSFVVLSFWLLYVYDRELVYPREMDDIIPQWLNHAMHSVILMPLLMEVWLVSHHYPSRVSGLVMLSAFCSLYLIWVMWIHSVSGIWVYPILAKLNPVAKVVFLAVAVISTAPLYLLGEKLEHIRWGNVHWTQKIK</sequence>
<feature type="transmembrane region" description="Helical" evidence="17">
    <location>
        <begin position="177"/>
        <end position="205"/>
    </location>
</feature>
<evidence type="ECO:0000256" key="2">
    <source>
        <dbReference type="ARBA" id="ARBA00004127"/>
    </source>
</evidence>
<keyword evidence="4 17" id="KW-0812">Transmembrane</keyword>
<feature type="transmembrane region" description="Helical" evidence="17">
    <location>
        <begin position="211"/>
        <end position="230"/>
    </location>
</feature>
<comment type="catalytic activity">
    <reaction evidence="13">
        <text>9-octadecanoyloxy-octadecanoate + H2O = 9-hydroxy-octadecanoate + octadecanoate + H(+)</text>
        <dbReference type="Rhea" id="RHEA:52096"/>
        <dbReference type="ChEBI" id="CHEBI:15377"/>
        <dbReference type="ChEBI" id="CHEBI:15378"/>
        <dbReference type="ChEBI" id="CHEBI:25629"/>
        <dbReference type="ChEBI" id="CHEBI:136286"/>
        <dbReference type="ChEBI" id="CHEBI:136373"/>
    </reaction>
    <physiologicalReaction direction="left-to-right" evidence="13">
        <dbReference type="Rhea" id="RHEA:52097"/>
    </physiologicalReaction>
</comment>
<evidence type="ECO:0000256" key="17">
    <source>
        <dbReference type="SAM" id="Phobius"/>
    </source>
</evidence>
<keyword evidence="6 17" id="KW-0472">Membrane</keyword>
<dbReference type="GO" id="GO:0012505">
    <property type="term" value="C:endomembrane system"/>
    <property type="evidence" value="ECO:0007669"/>
    <property type="project" value="UniProtKB-SubCell"/>
</dbReference>
<dbReference type="EMBL" id="JW874401">
    <property type="protein sequence ID" value="AFP06918.1"/>
    <property type="molecule type" value="mRNA"/>
</dbReference>
<accession>V9L6L6</accession>
<protein>
    <submittedName>
        <fullName evidence="18">Androgen-induced 1 protein</fullName>
    </submittedName>
</protein>
<evidence type="ECO:0000256" key="7">
    <source>
        <dbReference type="ARBA" id="ARBA00047368"/>
    </source>
</evidence>
<evidence type="ECO:0000256" key="3">
    <source>
        <dbReference type="ARBA" id="ARBA00009300"/>
    </source>
</evidence>
<reference evidence="18" key="1">
    <citation type="journal article" date="2014" name="Nature">
        <title>Elephant shark genome provides unique insights into gnathostome evolution.</title>
        <authorList>
            <consortium name="International Elephant Shark Genome Sequencing Consortium"/>
            <person name="Venkatesh B."/>
            <person name="Lee A.P."/>
            <person name="Ravi V."/>
            <person name="Maurya A.K."/>
            <person name="Lian M.M."/>
            <person name="Swann J.B."/>
            <person name="Ohta Y."/>
            <person name="Flajnik M.F."/>
            <person name="Sutoh Y."/>
            <person name="Kasahara M."/>
            <person name="Hoon S."/>
            <person name="Gangu V."/>
            <person name="Roy S.W."/>
            <person name="Irimia M."/>
            <person name="Korzh V."/>
            <person name="Kondrychyn I."/>
            <person name="Lim Z.W."/>
            <person name="Tay B.H."/>
            <person name="Tohari S."/>
            <person name="Kong K.W."/>
            <person name="Ho S."/>
            <person name="Lorente-Galdos B."/>
            <person name="Quilez J."/>
            <person name="Marques-Bonet T."/>
            <person name="Raney B.J."/>
            <person name="Ingham P.W."/>
            <person name="Tay A."/>
            <person name="Hillier L.W."/>
            <person name="Minx P."/>
            <person name="Boehm T."/>
            <person name="Wilson R.K."/>
            <person name="Brenner S."/>
            <person name="Warren W.C."/>
        </authorList>
    </citation>
    <scope>NUCLEOTIDE SEQUENCE</scope>
    <source>
        <tissue evidence="18">Gills</tissue>
    </source>
</reference>
<evidence type="ECO:0000256" key="16">
    <source>
        <dbReference type="ARBA" id="ARBA00049428"/>
    </source>
</evidence>
<evidence type="ECO:0000256" key="15">
    <source>
        <dbReference type="ARBA" id="ARBA00049322"/>
    </source>
</evidence>
<keyword evidence="5 17" id="KW-1133">Transmembrane helix</keyword>
<evidence type="ECO:0000256" key="12">
    <source>
        <dbReference type="ARBA" id="ARBA00048800"/>
    </source>
</evidence>
<comment type="similarity">
    <text evidence="3">Belongs to the AIG1 family.</text>
</comment>
<comment type="catalytic activity">
    <reaction evidence="8">
        <text>13-octadecanoyloxy-octadecanoate + H2O = 13-hydroxy-octadecanoate + octadecanoate + H(+)</text>
        <dbReference type="Rhea" id="RHEA:52084"/>
        <dbReference type="ChEBI" id="CHEBI:15377"/>
        <dbReference type="ChEBI" id="CHEBI:15378"/>
        <dbReference type="ChEBI" id="CHEBI:25629"/>
        <dbReference type="ChEBI" id="CHEBI:136304"/>
        <dbReference type="ChEBI" id="CHEBI:136335"/>
    </reaction>
    <physiologicalReaction direction="left-to-right" evidence="8">
        <dbReference type="Rhea" id="RHEA:52085"/>
    </physiologicalReaction>
</comment>
<evidence type="ECO:0000313" key="18">
    <source>
        <dbReference type="EMBL" id="AFP06918.1"/>
    </source>
</evidence>
<evidence type="ECO:0000256" key="11">
    <source>
        <dbReference type="ARBA" id="ARBA00048701"/>
    </source>
</evidence>
<evidence type="ECO:0000256" key="1">
    <source>
        <dbReference type="ARBA" id="ARBA00000923"/>
    </source>
</evidence>
<feature type="transmembrane region" description="Helical" evidence="17">
    <location>
        <begin position="148"/>
        <end position="165"/>
    </location>
</feature>
<feature type="transmembrane region" description="Helical" evidence="17">
    <location>
        <begin position="106"/>
        <end position="128"/>
    </location>
</feature>
<comment type="catalytic activity">
    <reaction evidence="14">
        <text>13-(9Z-octadecenoyloxy)-octadecanoate + H2O = 13-hydroxy-octadecanoate + (9Z)-octadecenoate + H(+)</text>
        <dbReference type="Rhea" id="RHEA:52064"/>
        <dbReference type="ChEBI" id="CHEBI:15377"/>
        <dbReference type="ChEBI" id="CHEBI:15378"/>
        <dbReference type="ChEBI" id="CHEBI:30823"/>
        <dbReference type="ChEBI" id="CHEBI:136303"/>
        <dbReference type="ChEBI" id="CHEBI:136304"/>
    </reaction>
    <physiologicalReaction direction="left-to-right" evidence="14">
        <dbReference type="Rhea" id="RHEA:52065"/>
    </physiologicalReaction>
</comment>
<organism evidence="18">
    <name type="scientific">Callorhinchus milii</name>
    <name type="common">Ghost shark</name>
    <dbReference type="NCBI Taxonomy" id="7868"/>
    <lineage>
        <taxon>Eukaryota</taxon>
        <taxon>Metazoa</taxon>
        <taxon>Chordata</taxon>
        <taxon>Craniata</taxon>
        <taxon>Vertebrata</taxon>
        <taxon>Chondrichthyes</taxon>
        <taxon>Holocephali</taxon>
        <taxon>Chimaeriformes</taxon>
        <taxon>Callorhinchidae</taxon>
        <taxon>Callorhinchus</taxon>
    </lineage>
</organism>
<evidence type="ECO:0000256" key="14">
    <source>
        <dbReference type="ARBA" id="ARBA00049296"/>
    </source>
</evidence>
<comment type="subcellular location">
    <subcellularLocation>
        <location evidence="2">Endomembrane system</location>
        <topology evidence="2">Multi-pass membrane protein</topology>
    </subcellularLocation>
</comment>
<comment type="catalytic activity">
    <reaction evidence="11">
        <text>12-(9Z-octadecenoyloxy)-octadecanoate + H2O = 12-hydroxyoctadecanoate + (9Z)-octadecenoate + H(+)</text>
        <dbReference type="Rhea" id="RHEA:52060"/>
        <dbReference type="ChEBI" id="CHEBI:15377"/>
        <dbReference type="ChEBI" id="CHEBI:15378"/>
        <dbReference type="ChEBI" id="CHEBI:30823"/>
        <dbReference type="ChEBI" id="CHEBI:84201"/>
        <dbReference type="ChEBI" id="CHEBI:136302"/>
    </reaction>
    <physiologicalReaction direction="left-to-right" evidence="11">
        <dbReference type="Rhea" id="RHEA:52061"/>
    </physiologicalReaction>
</comment>
<feature type="transmembrane region" description="Helical" evidence="17">
    <location>
        <begin position="21"/>
        <end position="40"/>
    </location>
</feature>
<comment type="catalytic activity">
    <reaction evidence="1">
        <text>9-(9Z-hexadecenoyloxy)-octadecanoate + H2O = (9Z)-hexadecenoate + 9-hydroxy-octadecanoate + H(+)</text>
        <dbReference type="Rhea" id="RHEA:52068"/>
        <dbReference type="ChEBI" id="CHEBI:15377"/>
        <dbReference type="ChEBI" id="CHEBI:15378"/>
        <dbReference type="ChEBI" id="CHEBI:32372"/>
        <dbReference type="ChEBI" id="CHEBI:136286"/>
        <dbReference type="ChEBI" id="CHEBI:136309"/>
    </reaction>
    <physiologicalReaction direction="left-to-right" evidence="1">
        <dbReference type="Rhea" id="RHEA:52069"/>
    </physiologicalReaction>
</comment>